<dbReference type="GO" id="GO:0012505">
    <property type="term" value="C:endomembrane system"/>
    <property type="evidence" value="ECO:0007669"/>
    <property type="project" value="UniProtKB-SubCell"/>
</dbReference>
<proteinExistence type="inferred from homology"/>
<dbReference type="GO" id="GO:0042773">
    <property type="term" value="P:ATP synthesis coupled electron transport"/>
    <property type="evidence" value="ECO:0007669"/>
    <property type="project" value="InterPro"/>
</dbReference>
<evidence type="ECO:0000256" key="1">
    <source>
        <dbReference type="ARBA" id="ARBA00004127"/>
    </source>
</evidence>
<dbReference type="RefSeq" id="WP_188372596.1">
    <property type="nucleotide sequence ID" value="NZ_BMCQ01000002.1"/>
</dbReference>
<reference evidence="9" key="1">
    <citation type="journal article" date="2021" name="PeerJ">
        <title>Extensive microbial diversity within the chicken gut microbiome revealed by metagenomics and culture.</title>
        <authorList>
            <person name="Gilroy R."/>
            <person name="Ravi A."/>
            <person name="Getino M."/>
            <person name="Pursley I."/>
            <person name="Horton D.L."/>
            <person name="Alikhan N.F."/>
            <person name="Baker D."/>
            <person name="Gharbi K."/>
            <person name="Hall N."/>
            <person name="Watson M."/>
            <person name="Adriaenssens E.M."/>
            <person name="Foster-Nyarko E."/>
            <person name="Jarju S."/>
            <person name="Secka A."/>
            <person name="Antonio M."/>
            <person name="Oren A."/>
            <person name="Chaudhuri R.R."/>
            <person name="La Ragione R."/>
            <person name="Hildebrand F."/>
            <person name="Pallen M.J."/>
        </authorList>
    </citation>
    <scope>NUCLEOTIDE SEQUENCE</scope>
    <source>
        <strain evidence="9">CHK175-13533</strain>
    </source>
</reference>
<protein>
    <submittedName>
        <fullName evidence="9">NADH-quinone oxidoreductase subunit M</fullName>
        <ecNumber evidence="9">1.6.5.11</ecNumber>
    </submittedName>
</protein>
<evidence type="ECO:0000313" key="10">
    <source>
        <dbReference type="Proteomes" id="UP000700248"/>
    </source>
</evidence>
<comment type="similarity">
    <text evidence="2">Belongs to the complex I subunit 4 family.</text>
</comment>
<evidence type="ECO:0000313" key="9">
    <source>
        <dbReference type="EMBL" id="HJH22971.1"/>
    </source>
</evidence>
<evidence type="ECO:0000256" key="2">
    <source>
        <dbReference type="ARBA" id="ARBA00009025"/>
    </source>
</evidence>
<feature type="transmembrane region" description="Helical" evidence="7">
    <location>
        <begin position="146"/>
        <end position="163"/>
    </location>
</feature>
<dbReference type="PANTHER" id="PTHR43507:SF1">
    <property type="entry name" value="NADH-UBIQUINONE OXIDOREDUCTASE CHAIN 4"/>
    <property type="match status" value="1"/>
</dbReference>
<feature type="transmembrane region" description="Helical" evidence="7">
    <location>
        <begin position="12"/>
        <end position="31"/>
    </location>
</feature>
<sequence length="500" mass="54468">MMASDMASSTFPWLTLTIFTPIVAGLLVLALGRDDRANFTRTLALIGSVIAFLMTLPLITGFDPTTADMQFVEFAPWINTFSVNYHLGIDGISLWFIPLTAFITIIVVLAGWEVIKERVPQYMGAFLILSGLMIGVFAALDGLLFYIFFEATLIPMYIIIGVWGGPRRVYASVKFFLYTLLGSLLTLIAFIYLWHSAGGSFDILTWHKLPLGMNAQILVFLAMLMAFAVKVPMWPVHTWLPDAHVEAPTGGSVVLAAIMLKLGAYGFLRFSLPIAPDASQSLSGLMITLSLVGVVYIGLVAIVQKDMKKLVAYSSVAHMGFVTLGFFIFNKTGMEGAIMQMISHGFVSAAMFLCIGVLYDRLHSREIADYGGVVNVMPRFVTFFVLFSMANSGLPGTSGFIGEFTVIMGAVEYNFWIGLLTATALITGASYSLWMLKRVAYGPVTNPAVGAMNDLSGREFFVLGVMAIAVLGMGIYPAPFTEVMHTSVDALLQHVSVSKL</sequence>
<dbReference type="NCBIfam" id="NF004499">
    <property type="entry name" value="PRK05846.1-3"/>
    <property type="match status" value="1"/>
</dbReference>
<feature type="transmembrane region" description="Helical" evidence="7">
    <location>
        <begin position="460"/>
        <end position="478"/>
    </location>
</feature>
<feature type="transmembrane region" description="Helical" evidence="7">
    <location>
        <begin position="413"/>
        <end position="434"/>
    </location>
</feature>
<dbReference type="PRINTS" id="PR01437">
    <property type="entry name" value="NUOXDRDTASE4"/>
</dbReference>
<feature type="transmembrane region" description="Helical" evidence="7">
    <location>
        <begin position="43"/>
        <end position="62"/>
    </location>
</feature>
<gene>
    <name evidence="9" type="ORF">K8U84_00275</name>
</gene>
<feature type="transmembrane region" description="Helical" evidence="7">
    <location>
        <begin position="122"/>
        <end position="140"/>
    </location>
</feature>
<feature type="transmembrane region" description="Helical" evidence="7">
    <location>
        <begin position="310"/>
        <end position="329"/>
    </location>
</feature>
<evidence type="ECO:0000256" key="7">
    <source>
        <dbReference type="SAM" id="Phobius"/>
    </source>
</evidence>
<dbReference type="GO" id="GO:0016020">
    <property type="term" value="C:membrane"/>
    <property type="evidence" value="ECO:0007669"/>
    <property type="project" value="UniProtKB-SubCell"/>
</dbReference>
<evidence type="ECO:0000256" key="6">
    <source>
        <dbReference type="RuleBase" id="RU000320"/>
    </source>
</evidence>
<keyword evidence="9" id="KW-0560">Oxidoreductase</keyword>
<dbReference type="NCBIfam" id="TIGR01972">
    <property type="entry name" value="NDH_I_M"/>
    <property type="match status" value="1"/>
</dbReference>
<dbReference type="PANTHER" id="PTHR43507">
    <property type="entry name" value="NADH-UBIQUINONE OXIDOREDUCTASE CHAIN 4"/>
    <property type="match status" value="1"/>
</dbReference>
<dbReference type="GO" id="GO:0048039">
    <property type="term" value="F:ubiquinone binding"/>
    <property type="evidence" value="ECO:0007669"/>
    <property type="project" value="TreeGrafter"/>
</dbReference>
<dbReference type="EC" id="1.6.5.11" evidence="9"/>
<feature type="transmembrane region" description="Helical" evidence="7">
    <location>
        <begin position="92"/>
        <end position="115"/>
    </location>
</feature>
<keyword evidence="5 7" id="KW-0472">Membrane</keyword>
<dbReference type="InterPro" id="IPR010227">
    <property type="entry name" value="NADH_Q_OxRdtase_chainM/4"/>
</dbReference>
<dbReference type="NCBIfam" id="NF004501">
    <property type="entry name" value="PRK05846.1-5"/>
    <property type="match status" value="1"/>
</dbReference>
<feature type="transmembrane region" description="Helical" evidence="7">
    <location>
        <begin position="380"/>
        <end position="401"/>
    </location>
</feature>
<dbReference type="Pfam" id="PF00361">
    <property type="entry name" value="Proton_antipo_M"/>
    <property type="match status" value="1"/>
</dbReference>
<organism evidence="9 10">
    <name type="scientific">Paenalcaligenes hominis</name>
    <dbReference type="NCBI Taxonomy" id="643674"/>
    <lineage>
        <taxon>Bacteria</taxon>
        <taxon>Pseudomonadati</taxon>
        <taxon>Pseudomonadota</taxon>
        <taxon>Betaproteobacteria</taxon>
        <taxon>Burkholderiales</taxon>
        <taxon>Alcaligenaceae</taxon>
        <taxon>Paenalcaligenes</taxon>
    </lineage>
</organism>
<dbReference type="InterPro" id="IPR001750">
    <property type="entry name" value="ND/Mrp_TM"/>
</dbReference>
<dbReference type="Proteomes" id="UP000700248">
    <property type="component" value="Unassembled WGS sequence"/>
</dbReference>
<feature type="domain" description="NADH:quinone oxidoreductase/Mrp antiporter transmembrane" evidence="8">
    <location>
        <begin position="141"/>
        <end position="425"/>
    </location>
</feature>
<evidence type="ECO:0000259" key="8">
    <source>
        <dbReference type="Pfam" id="PF00361"/>
    </source>
</evidence>
<feature type="transmembrane region" description="Helical" evidence="7">
    <location>
        <begin position="215"/>
        <end position="233"/>
    </location>
</feature>
<reference evidence="9" key="2">
    <citation type="submission" date="2021-09" db="EMBL/GenBank/DDBJ databases">
        <authorList>
            <person name="Gilroy R."/>
        </authorList>
    </citation>
    <scope>NUCLEOTIDE SEQUENCE</scope>
    <source>
        <strain evidence="9">CHK175-13533</strain>
    </source>
</reference>
<dbReference type="InterPro" id="IPR003918">
    <property type="entry name" value="NADH_UbQ_OxRdtase"/>
</dbReference>
<feature type="transmembrane region" description="Helical" evidence="7">
    <location>
        <begin position="175"/>
        <end position="195"/>
    </location>
</feature>
<accession>A0A9D3A9U5</accession>
<keyword evidence="3 6" id="KW-0812">Transmembrane</keyword>
<name>A0A9D3A9U5_9BURK</name>
<comment type="subcellular location">
    <subcellularLocation>
        <location evidence="1">Endomembrane system</location>
        <topology evidence="1">Multi-pass membrane protein</topology>
    </subcellularLocation>
    <subcellularLocation>
        <location evidence="6">Membrane</location>
        <topology evidence="6">Multi-pass membrane protein</topology>
    </subcellularLocation>
</comment>
<evidence type="ECO:0000256" key="5">
    <source>
        <dbReference type="ARBA" id="ARBA00023136"/>
    </source>
</evidence>
<dbReference type="GO" id="GO:0008137">
    <property type="term" value="F:NADH dehydrogenase (ubiquinone) activity"/>
    <property type="evidence" value="ECO:0007669"/>
    <property type="project" value="InterPro"/>
</dbReference>
<evidence type="ECO:0000256" key="3">
    <source>
        <dbReference type="ARBA" id="ARBA00022692"/>
    </source>
</evidence>
<evidence type="ECO:0000256" key="4">
    <source>
        <dbReference type="ARBA" id="ARBA00022989"/>
    </source>
</evidence>
<feature type="transmembrane region" description="Helical" evidence="7">
    <location>
        <begin position="253"/>
        <end position="272"/>
    </location>
</feature>
<dbReference type="EMBL" id="DYTQ01000004">
    <property type="protein sequence ID" value="HJH22971.1"/>
    <property type="molecule type" value="Genomic_DNA"/>
</dbReference>
<comment type="caution">
    <text evidence="9">The sequence shown here is derived from an EMBL/GenBank/DDBJ whole genome shotgun (WGS) entry which is preliminary data.</text>
</comment>
<feature type="transmembrane region" description="Helical" evidence="7">
    <location>
        <begin position="341"/>
        <end position="359"/>
    </location>
</feature>
<dbReference type="GO" id="GO:0003954">
    <property type="term" value="F:NADH dehydrogenase activity"/>
    <property type="evidence" value="ECO:0007669"/>
    <property type="project" value="TreeGrafter"/>
</dbReference>
<keyword evidence="4 7" id="KW-1133">Transmembrane helix</keyword>
<dbReference type="GO" id="GO:0015990">
    <property type="term" value="P:electron transport coupled proton transport"/>
    <property type="evidence" value="ECO:0007669"/>
    <property type="project" value="TreeGrafter"/>
</dbReference>
<feature type="transmembrane region" description="Helical" evidence="7">
    <location>
        <begin position="284"/>
        <end position="303"/>
    </location>
</feature>
<dbReference type="AlphaFoldDB" id="A0A9D3A9U5"/>